<feature type="chain" id="PRO_5035840860" evidence="1">
    <location>
        <begin position="19"/>
        <end position="328"/>
    </location>
</feature>
<dbReference type="AlphaFoldDB" id="A0A8S9YYW1"/>
<accession>A0A8S9YYW1</accession>
<protein>
    <submittedName>
        <fullName evidence="2">Uncharacterized protein</fullName>
    </submittedName>
</protein>
<keyword evidence="1" id="KW-0732">Signal</keyword>
<proteinExistence type="predicted"/>
<feature type="signal peptide" evidence="1">
    <location>
        <begin position="1"/>
        <end position="18"/>
    </location>
</feature>
<comment type="caution">
    <text evidence="2">The sequence shown here is derived from an EMBL/GenBank/DDBJ whole genome shotgun (WGS) entry which is preliminary data.</text>
</comment>
<dbReference type="EMBL" id="JTDE01001037">
    <property type="protein sequence ID" value="KAF7259792.1"/>
    <property type="molecule type" value="Genomic_DNA"/>
</dbReference>
<gene>
    <name evidence="2" type="ORF">EG68_03070</name>
</gene>
<evidence type="ECO:0000313" key="2">
    <source>
        <dbReference type="EMBL" id="KAF7259792.1"/>
    </source>
</evidence>
<sequence>MFAIVIYAVTKAVVVVPASWVTGGKLLKWPKCSAHQRTQYRVKGTKYDGSYQEHTVHIYGIYETYGEARAHVSEAITESDGVASNTTMPMTHGPKRLIDTPPEGNSAALAGYRIIDVDLPPNPQLINTSSPVISPRLIQPIGFRPHSVLTEQRLFSPIHIPSSSFLQPIPSTSAYTQPALCNDHNHQQPLPSIKEKPGRMSELLQYIAKHVTQLSSSQSYMPQHIKGSAPEKGSQALSSLSAVRTDADFEVLEDFLSEDSDVKCFVQCMNQLGGTSEGELLRNILSRNIHGNHANRINVSGLNGKRALKSTRPYECIRSGFHIMNVQF</sequence>
<reference evidence="2" key="1">
    <citation type="submission" date="2019-07" db="EMBL/GenBank/DDBJ databases">
        <title>Annotation for the trematode Paragonimus miyazaki's.</title>
        <authorList>
            <person name="Choi Y.-J."/>
        </authorList>
    </citation>
    <scope>NUCLEOTIDE SEQUENCE</scope>
    <source>
        <strain evidence="2">Japan</strain>
    </source>
</reference>
<keyword evidence="3" id="KW-1185">Reference proteome</keyword>
<organism evidence="2 3">
    <name type="scientific">Paragonimus skrjabini miyazakii</name>
    <dbReference type="NCBI Taxonomy" id="59628"/>
    <lineage>
        <taxon>Eukaryota</taxon>
        <taxon>Metazoa</taxon>
        <taxon>Spiralia</taxon>
        <taxon>Lophotrochozoa</taxon>
        <taxon>Platyhelminthes</taxon>
        <taxon>Trematoda</taxon>
        <taxon>Digenea</taxon>
        <taxon>Plagiorchiida</taxon>
        <taxon>Troglotremata</taxon>
        <taxon>Troglotrematidae</taxon>
        <taxon>Paragonimus</taxon>
    </lineage>
</organism>
<name>A0A8S9YYW1_9TREM</name>
<dbReference type="Proteomes" id="UP000822476">
    <property type="component" value="Unassembled WGS sequence"/>
</dbReference>
<evidence type="ECO:0000313" key="3">
    <source>
        <dbReference type="Proteomes" id="UP000822476"/>
    </source>
</evidence>
<evidence type="ECO:0000256" key="1">
    <source>
        <dbReference type="SAM" id="SignalP"/>
    </source>
</evidence>